<proteinExistence type="predicted"/>
<name>A0AAV3YVQ0_9GAST</name>
<dbReference type="AlphaFoldDB" id="A0AAV3YVQ0"/>
<protein>
    <submittedName>
        <fullName evidence="1">Uncharacterized protein</fullName>
    </submittedName>
</protein>
<reference evidence="1 2" key="1">
    <citation type="journal article" date="2021" name="Elife">
        <title>Chloroplast acquisition without the gene transfer in kleptoplastic sea slugs, Plakobranchus ocellatus.</title>
        <authorList>
            <person name="Maeda T."/>
            <person name="Takahashi S."/>
            <person name="Yoshida T."/>
            <person name="Shimamura S."/>
            <person name="Takaki Y."/>
            <person name="Nagai Y."/>
            <person name="Toyoda A."/>
            <person name="Suzuki Y."/>
            <person name="Arimoto A."/>
            <person name="Ishii H."/>
            <person name="Satoh N."/>
            <person name="Nishiyama T."/>
            <person name="Hasebe M."/>
            <person name="Maruyama T."/>
            <person name="Minagawa J."/>
            <person name="Obokata J."/>
            <person name="Shigenobu S."/>
        </authorList>
    </citation>
    <scope>NUCLEOTIDE SEQUENCE [LARGE SCALE GENOMIC DNA]</scope>
</reference>
<accession>A0AAV3YVQ0</accession>
<comment type="caution">
    <text evidence="1">The sequence shown here is derived from an EMBL/GenBank/DDBJ whole genome shotgun (WGS) entry which is preliminary data.</text>
</comment>
<sequence length="188" mass="21331">MDVRVENKTQETRNKGRGRILRMELPQKGRSVRQGPGGGSRTRGRRVRALLRAGSVSPAHQDPHQLDFTQQQHGSIQFSPLWSSEKQVTFVELRRTSYLCGAQKNKLPLWSSEKQVTFVEFRKTSYLCGAQKNKLPLWSSEKTSYLCGAGATKCKVRDSHLFMASISQPSPTRARKPEIPMEQIVYLT</sequence>
<keyword evidence="2" id="KW-1185">Reference proteome</keyword>
<evidence type="ECO:0000313" key="2">
    <source>
        <dbReference type="Proteomes" id="UP000735302"/>
    </source>
</evidence>
<evidence type="ECO:0000313" key="1">
    <source>
        <dbReference type="EMBL" id="GFN87148.1"/>
    </source>
</evidence>
<dbReference type="EMBL" id="BLXT01001660">
    <property type="protein sequence ID" value="GFN87148.1"/>
    <property type="molecule type" value="Genomic_DNA"/>
</dbReference>
<gene>
    <name evidence="1" type="ORF">PoB_001365400</name>
</gene>
<dbReference type="Proteomes" id="UP000735302">
    <property type="component" value="Unassembled WGS sequence"/>
</dbReference>
<organism evidence="1 2">
    <name type="scientific">Plakobranchus ocellatus</name>
    <dbReference type="NCBI Taxonomy" id="259542"/>
    <lineage>
        <taxon>Eukaryota</taxon>
        <taxon>Metazoa</taxon>
        <taxon>Spiralia</taxon>
        <taxon>Lophotrochozoa</taxon>
        <taxon>Mollusca</taxon>
        <taxon>Gastropoda</taxon>
        <taxon>Heterobranchia</taxon>
        <taxon>Euthyneura</taxon>
        <taxon>Panpulmonata</taxon>
        <taxon>Sacoglossa</taxon>
        <taxon>Placobranchoidea</taxon>
        <taxon>Plakobranchidae</taxon>
        <taxon>Plakobranchus</taxon>
    </lineage>
</organism>